<accession>A0A0F9SPU8</accession>
<comment type="caution">
    <text evidence="1">The sequence shown here is derived from an EMBL/GenBank/DDBJ whole genome shotgun (WGS) entry which is preliminary data.</text>
</comment>
<dbReference type="EMBL" id="LAZR01001790">
    <property type="protein sequence ID" value="KKN38981.1"/>
    <property type="molecule type" value="Genomic_DNA"/>
</dbReference>
<organism evidence="1">
    <name type="scientific">marine sediment metagenome</name>
    <dbReference type="NCBI Taxonomy" id="412755"/>
    <lineage>
        <taxon>unclassified sequences</taxon>
        <taxon>metagenomes</taxon>
        <taxon>ecological metagenomes</taxon>
    </lineage>
</organism>
<dbReference type="AlphaFoldDB" id="A0A0F9SPU8"/>
<evidence type="ECO:0000313" key="1">
    <source>
        <dbReference type="EMBL" id="KKN38981.1"/>
    </source>
</evidence>
<sequence length="69" mass="8037">MVLNNDEIKNLFLNDAVCITITLEESICNLGETINNSEKIFNRIMQFFEEIKLVRELKSYNIIKKGLQS</sequence>
<proteinExistence type="predicted"/>
<reference evidence="1" key="1">
    <citation type="journal article" date="2015" name="Nature">
        <title>Complex archaea that bridge the gap between prokaryotes and eukaryotes.</title>
        <authorList>
            <person name="Spang A."/>
            <person name="Saw J.H."/>
            <person name="Jorgensen S.L."/>
            <person name="Zaremba-Niedzwiedzka K."/>
            <person name="Martijn J."/>
            <person name="Lind A.E."/>
            <person name="van Eijk R."/>
            <person name="Schleper C."/>
            <person name="Guy L."/>
            <person name="Ettema T.J."/>
        </authorList>
    </citation>
    <scope>NUCLEOTIDE SEQUENCE</scope>
</reference>
<name>A0A0F9SPU8_9ZZZZ</name>
<gene>
    <name evidence="1" type="ORF">LCGC14_0747970</name>
</gene>
<protein>
    <submittedName>
        <fullName evidence="1">Uncharacterized protein</fullName>
    </submittedName>
</protein>